<feature type="region of interest" description="Disordered" evidence="1">
    <location>
        <begin position="13"/>
        <end position="59"/>
    </location>
</feature>
<gene>
    <name evidence="2" type="ORF">C1H46_013541</name>
</gene>
<keyword evidence="3" id="KW-1185">Reference proteome</keyword>
<feature type="compositionally biased region" description="Acidic residues" evidence="1">
    <location>
        <begin position="48"/>
        <end position="57"/>
    </location>
</feature>
<evidence type="ECO:0000256" key="1">
    <source>
        <dbReference type="SAM" id="MobiDB-lite"/>
    </source>
</evidence>
<sequence length="88" mass="9088">MVVLMRVRKCVQDGGREGEYGGGGEGGGGEGLRDGGADESEGECKGEEGEEGEEEDEPHAVASTVCGGFVDCLGVEEDKLCVCGGWCW</sequence>
<evidence type="ECO:0000313" key="2">
    <source>
        <dbReference type="EMBL" id="TQE01001.1"/>
    </source>
</evidence>
<comment type="caution">
    <text evidence="2">The sequence shown here is derived from an EMBL/GenBank/DDBJ whole genome shotgun (WGS) entry which is preliminary data.</text>
</comment>
<dbReference type="AlphaFoldDB" id="A0A540MQE0"/>
<name>A0A540MQE0_MALBA</name>
<evidence type="ECO:0000313" key="3">
    <source>
        <dbReference type="Proteomes" id="UP000315295"/>
    </source>
</evidence>
<proteinExistence type="predicted"/>
<dbReference type="EMBL" id="VIEB01000204">
    <property type="protein sequence ID" value="TQE01001.1"/>
    <property type="molecule type" value="Genomic_DNA"/>
</dbReference>
<feature type="compositionally biased region" description="Basic and acidic residues" evidence="1">
    <location>
        <begin position="31"/>
        <end position="47"/>
    </location>
</feature>
<organism evidence="2 3">
    <name type="scientific">Malus baccata</name>
    <name type="common">Siberian crab apple</name>
    <name type="synonym">Pyrus baccata</name>
    <dbReference type="NCBI Taxonomy" id="106549"/>
    <lineage>
        <taxon>Eukaryota</taxon>
        <taxon>Viridiplantae</taxon>
        <taxon>Streptophyta</taxon>
        <taxon>Embryophyta</taxon>
        <taxon>Tracheophyta</taxon>
        <taxon>Spermatophyta</taxon>
        <taxon>Magnoliopsida</taxon>
        <taxon>eudicotyledons</taxon>
        <taxon>Gunneridae</taxon>
        <taxon>Pentapetalae</taxon>
        <taxon>rosids</taxon>
        <taxon>fabids</taxon>
        <taxon>Rosales</taxon>
        <taxon>Rosaceae</taxon>
        <taxon>Amygdaloideae</taxon>
        <taxon>Maleae</taxon>
        <taxon>Malus</taxon>
    </lineage>
</organism>
<accession>A0A540MQE0</accession>
<feature type="compositionally biased region" description="Gly residues" evidence="1">
    <location>
        <begin position="20"/>
        <end position="30"/>
    </location>
</feature>
<reference evidence="2 3" key="1">
    <citation type="journal article" date="2019" name="G3 (Bethesda)">
        <title>Sequencing of a Wild Apple (Malus baccata) Genome Unravels the Differences Between Cultivated and Wild Apple Species Regarding Disease Resistance and Cold Tolerance.</title>
        <authorList>
            <person name="Chen X."/>
        </authorList>
    </citation>
    <scope>NUCLEOTIDE SEQUENCE [LARGE SCALE GENOMIC DNA]</scope>
    <source>
        <strain evidence="3">cv. Shandingzi</strain>
        <tissue evidence="2">Leaves</tissue>
    </source>
</reference>
<dbReference type="Proteomes" id="UP000315295">
    <property type="component" value="Unassembled WGS sequence"/>
</dbReference>
<protein>
    <submittedName>
        <fullName evidence="2">Uncharacterized protein</fullName>
    </submittedName>
</protein>